<feature type="transmembrane region" description="Helical" evidence="2">
    <location>
        <begin position="173"/>
        <end position="194"/>
    </location>
</feature>
<organism evidence="3 4">
    <name type="scientific">Syntrophobacter fumaroxidans (strain DSM 10017 / MPOB)</name>
    <dbReference type="NCBI Taxonomy" id="335543"/>
    <lineage>
        <taxon>Bacteria</taxon>
        <taxon>Pseudomonadati</taxon>
        <taxon>Thermodesulfobacteriota</taxon>
        <taxon>Syntrophobacteria</taxon>
        <taxon>Syntrophobacterales</taxon>
        <taxon>Syntrophobacteraceae</taxon>
        <taxon>Syntrophobacter</taxon>
    </lineage>
</organism>
<dbReference type="GO" id="GO:0016020">
    <property type="term" value="C:membrane"/>
    <property type="evidence" value="ECO:0007669"/>
    <property type="project" value="InterPro"/>
</dbReference>
<keyword evidence="1 3" id="KW-0132">Cell division</keyword>
<dbReference type="InterPro" id="IPR004513">
    <property type="entry name" value="FtsX"/>
</dbReference>
<evidence type="ECO:0000256" key="2">
    <source>
        <dbReference type="SAM" id="Phobius"/>
    </source>
</evidence>
<keyword evidence="2" id="KW-0812">Transmembrane</keyword>
<dbReference type="PIRSF" id="PIRSF003097">
    <property type="entry name" value="FtsX"/>
    <property type="match status" value="1"/>
</dbReference>
<dbReference type="Proteomes" id="UP000001784">
    <property type="component" value="Chromosome"/>
</dbReference>
<dbReference type="PANTHER" id="PTHR47755:SF1">
    <property type="entry name" value="CELL DIVISION PROTEIN FTSX"/>
    <property type="match status" value="1"/>
</dbReference>
<dbReference type="RefSeq" id="WP_011699863.1">
    <property type="nucleotide sequence ID" value="NC_008554.1"/>
</dbReference>
<dbReference type="eggNOG" id="COG2177">
    <property type="taxonomic scope" value="Bacteria"/>
</dbReference>
<evidence type="ECO:0000313" key="4">
    <source>
        <dbReference type="Proteomes" id="UP000001784"/>
    </source>
</evidence>
<dbReference type="EMBL" id="CP000478">
    <property type="protein sequence ID" value="ABK18738.1"/>
    <property type="molecule type" value="Genomic_DNA"/>
</dbReference>
<evidence type="ECO:0000313" key="3">
    <source>
        <dbReference type="EMBL" id="ABK18738.1"/>
    </source>
</evidence>
<gene>
    <name evidence="3" type="ordered locus">Sfum_3065</name>
</gene>
<dbReference type="FunCoup" id="A0LMT6">
    <property type="interactions" value="194"/>
</dbReference>
<sequence precursor="true">MGQKATRVYGHIADSIRADEGLFVTGLALIAVCLFLAGALLLGLRAAHRAVADFPAEPGATVYFHPRLADGMLQNLSTELRQWPGIARVTVFPAAEPRSRVRVGLENWADFLNGPGEAVCGPSLEIELKSGEITREETAELIAKLKQLPQADRVRSRGEWVEKTQLLVNAVDYTVAGFLAFFSILALFIILQWIRAGMLRRSDRLEILHVLGAEPSFVVLPYHVEGTCLGAAGAIFAAALLSLLVVMCRDLLPSPLSGLSLPRAWEMLLFDSMLIAWGAFLGFLGSWLAFRHHALRGEFAIPRALFRRS</sequence>
<dbReference type="InParanoid" id="A0LMT6"/>
<dbReference type="AlphaFoldDB" id="A0LMT6"/>
<dbReference type="HOGENOM" id="CLU_073546_2_1_7"/>
<reference evidence="3 4" key="1">
    <citation type="submission" date="2006-10" db="EMBL/GenBank/DDBJ databases">
        <title>Complete sequence of Syntrophobacter fumaroxidans MPOB.</title>
        <authorList>
            <consortium name="US DOE Joint Genome Institute"/>
            <person name="Copeland A."/>
            <person name="Lucas S."/>
            <person name="Lapidus A."/>
            <person name="Barry K."/>
            <person name="Detter J.C."/>
            <person name="Glavina del Rio T."/>
            <person name="Hammon N."/>
            <person name="Israni S."/>
            <person name="Pitluck S."/>
            <person name="Goltsman E.G."/>
            <person name="Martinez M."/>
            <person name="Schmutz J."/>
            <person name="Larimer F."/>
            <person name="Land M."/>
            <person name="Hauser L."/>
            <person name="Kyrpides N."/>
            <person name="Kim E."/>
            <person name="Boone D.R."/>
            <person name="Brockman F."/>
            <person name="Culley D."/>
            <person name="Ferry J."/>
            <person name="Gunsalus R."/>
            <person name="McInerney M.J."/>
            <person name="Morrison M."/>
            <person name="Plugge C."/>
            <person name="Rohlin L."/>
            <person name="Scholten J."/>
            <person name="Sieber J."/>
            <person name="Stams A.J.M."/>
            <person name="Worm P."/>
            <person name="Henstra A.M."/>
            <person name="Richardson P."/>
        </authorList>
    </citation>
    <scope>NUCLEOTIDE SEQUENCE [LARGE SCALE GENOMIC DNA]</scope>
    <source>
        <strain evidence="4">DSM 10017 / MPOB</strain>
    </source>
</reference>
<comment type="similarity">
    <text evidence="1">Belongs to the ABC-4 integral membrane protein family. FtsX subfamily.</text>
</comment>
<dbReference type="GO" id="GO:0032153">
    <property type="term" value="C:cell division site"/>
    <property type="evidence" value="ECO:0007669"/>
    <property type="project" value="TreeGrafter"/>
</dbReference>
<name>A0LMT6_SYNFM</name>
<keyword evidence="1" id="KW-1003">Cell membrane</keyword>
<feature type="transmembrane region" description="Helical" evidence="2">
    <location>
        <begin position="21"/>
        <end position="44"/>
    </location>
</feature>
<dbReference type="OrthoDB" id="9813411at2"/>
<protein>
    <recommendedName>
        <fullName evidence="1">Cell division protein FtsX</fullName>
    </recommendedName>
</protein>
<proteinExistence type="inferred from homology"/>
<keyword evidence="1" id="KW-0131">Cell cycle</keyword>
<dbReference type="STRING" id="335543.Sfum_3065"/>
<dbReference type="GO" id="GO:0051301">
    <property type="term" value="P:cell division"/>
    <property type="evidence" value="ECO:0007669"/>
    <property type="project" value="UniProtKB-KW"/>
</dbReference>
<dbReference type="PANTHER" id="PTHR47755">
    <property type="entry name" value="CELL DIVISION PROTEIN FTSX"/>
    <property type="match status" value="1"/>
</dbReference>
<feature type="transmembrane region" description="Helical" evidence="2">
    <location>
        <begin position="228"/>
        <end position="247"/>
    </location>
</feature>
<keyword evidence="1 2" id="KW-0472">Membrane</keyword>
<feature type="transmembrane region" description="Helical" evidence="2">
    <location>
        <begin position="267"/>
        <end position="290"/>
    </location>
</feature>
<evidence type="ECO:0000256" key="1">
    <source>
        <dbReference type="PIRNR" id="PIRNR003097"/>
    </source>
</evidence>
<keyword evidence="2" id="KW-1133">Transmembrane helix</keyword>
<accession>A0LMT6</accession>
<dbReference type="KEGG" id="sfu:Sfum_3065"/>
<keyword evidence="4" id="KW-1185">Reference proteome</keyword>